<feature type="compositionally biased region" description="Low complexity" evidence="1">
    <location>
        <begin position="84"/>
        <end position="101"/>
    </location>
</feature>
<dbReference type="EMBL" id="SNRW01005910">
    <property type="protein sequence ID" value="KAA6384117.1"/>
    <property type="molecule type" value="Genomic_DNA"/>
</dbReference>
<protein>
    <submittedName>
        <fullName evidence="2">Uncharacterized protein</fullName>
    </submittedName>
</protein>
<feature type="region of interest" description="Disordered" evidence="1">
    <location>
        <begin position="1"/>
        <end position="125"/>
    </location>
</feature>
<dbReference type="AlphaFoldDB" id="A0A5J4VN84"/>
<feature type="non-terminal residue" evidence="2">
    <location>
        <position position="1"/>
    </location>
</feature>
<proteinExistence type="predicted"/>
<sequence length="125" mass="13170">EKLLIAERAPTPPRRAGVNNSLPQSVTPSSSDGKVVKPTQSVSLFAPDRQAHPQISQPRPTAISTQQQSHQGTNSSSPSPRVTIIPSQSGGSIQQSSSGQSLPQARAKGPVKKRATNNEESKGKK</sequence>
<evidence type="ECO:0000313" key="3">
    <source>
        <dbReference type="Proteomes" id="UP000324800"/>
    </source>
</evidence>
<comment type="caution">
    <text evidence="2">The sequence shown here is derived from an EMBL/GenBank/DDBJ whole genome shotgun (WGS) entry which is preliminary data.</text>
</comment>
<evidence type="ECO:0000313" key="2">
    <source>
        <dbReference type="EMBL" id="KAA6384117.1"/>
    </source>
</evidence>
<feature type="compositionally biased region" description="Polar residues" evidence="1">
    <location>
        <begin position="53"/>
        <end position="80"/>
    </location>
</feature>
<name>A0A5J4VN84_9EUKA</name>
<reference evidence="2 3" key="1">
    <citation type="submission" date="2019-03" db="EMBL/GenBank/DDBJ databases">
        <title>Single cell metagenomics reveals metabolic interactions within the superorganism composed of flagellate Streblomastix strix and complex community of Bacteroidetes bacteria on its surface.</title>
        <authorList>
            <person name="Treitli S.C."/>
            <person name="Kolisko M."/>
            <person name="Husnik F."/>
            <person name="Keeling P."/>
            <person name="Hampl V."/>
        </authorList>
    </citation>
    <scope>NUCLEOTIDE SEQUENCE [LARGE SCALE GENOMIC DNA]</scope>
    <source>
        <strain evidence="2">ST1C</strain>
    </source>
</reference>
<dbReference type="Proteomes" id="UP000324800">
    <property type="component" value="Unassembled WGS sequence"/>
</dbReference>
<evidence type="ECO:0000256" key="1">
    <source>
        <dbReference type="SAM" id="MobiDB-lite"/>
    </source>
</evidence>
<accession>A0A5J4VN84</accession>
<gene>
    <name evidence="2" type="ORF">EZS28_020357</name>
</gene>
<feature type="compositionally biased region" description="Basic and acidic residues" evidence="1">
    <location>
        <begin position="116"/>
        <end position="125"/>
    </location>
</feature>
<feature type="compositionally biased region" description="Polar residues" evidence="1">
    <location>
        <begin position="18"/>
        <end position="43"/>
    </location>
</feature>
<organism evidence="2 3">
    <name type="scientific">Streblomastix strix</name>
    <dbReference type="NCBI Taxonomy" id="222440"/>
    <lineage>
        <taxon>Eukaryota</taxon>
        <taxon>Metamonada</taxon>
        <taxon>Preaxostyla</taxon>
        <taxon>Oxymonadida</taxon>
        <taxon>Streblomastigidae</taxon>
        <taxon>Streblomastix</taxon>
    </lineage>
</organism>